<evidence type="ECO:0000256" key="2">
    <source>
        <dbReference type="ARBA" id="ARBA00022723"/>
    </source>
</evidence>
<dbReference type="Gene3D" id="3.60.130.30">
    <property type="match status" value="1"/>
</dbReference>
<keyword evidence="2" id="KW-0479">Metal-binding</keyword>
<dbReference type="GO" id="GO:0046872">
    <property type="term" value="F:metal ion binding"/>
    <property type="evidence" value="ECO:0007669"/>
    <property type="project" value="UniProtKB-KW"/>
</dbReference>
<evidence type="ECO:0000256" key="1">
    <source>
        <dbReference type="ARBA" id="ARBA00001954"/>
    </source>
</evidence>
<dbReference type="GO" id="GO:0051213">
    <property type="term" value="F:dioxygenase activity"/>
    <property type="evidence" value="ECO:0007669"/>
    <property type="project" value="UniProtKB-KW"/>
</dbReference>
<proteinExistence type="predicted"/>
<organism evidence="7">
    <name type="scientific">viral metagenome</name>
    <dbReference type="NCBI Taxonomy" id="1070528"/>
    <lineage>
        <taxon>unclassified sequences</taxon>
        <taxon>metagenomes</taxon>
        <taxon>organismal metagenomes</taxon>
    </lineage>
</organism>
<evidence type="ECO:0000256" key="5">
    <source>
        <dbReference type="ARBA" id="ARBA00023004"/>
    </source>
</evidence>
<sequence length="344" mass="39694">MAKTRKNRIKTYTLDPVLTNDQIKAREGTYFDAKDYLIIDHDADVWGKDPEAPGGKRLLAKFRKNVFSTDLTQQAWDAFYRLAAASRSRGAAAGPINPKSEYWKKRKLVNTNGWWAQYKDKKTNKTSKMRVNNTVFSSVVGYFEETPFMKLPCRLTNYTQTFFDEYKQGLPFIEAIDQEFKKLVPDAHKKQYQRIHSTPAYQIKNTAFSSITVNRNFRTALHQDAGDFKDGYGNLTVLERGKYHGGETLFPQFGVGFDLRSGDFIAMDVHQWHCNTAMFETPEDKQFNKTLEPIKYYKTKTGAMGSADPFTRISFVCYVREDLKDCKKGETDAYYKRIGFVNNS</sequence>
<evidence type="ECO:0000256" key="4">
    <source>
        <dbReference type="ARBA" id="ARBA00023002"/>
    </source>
</evidence>
<keyword evidence="5" id="KW-0408">Iron</keyword>
<evidence type="ECO:0000256" key="3">
    <source>
        <dbReference type="ARBA" id="ARBA00022964"/>
    </source>
</evidence>
<evidence type="ECO:0000259" key="6">
    <source>
        <dbReference type="Pfam" id="PF12851"/>
    </source>
</evidence>
<dbReference type="EMBL" id="MN740778">
    <property type="protein sequence ID" value="QHU11012.1"/>
    <property type="molecule type" value="Genomic_DNA"/>
</dbReference>
<dbReference type="InterPro" id="IPR024779">
    <property type="entry name" value="2OGFeDO_JBP1/TET_oxygenase_dom"/>
</dbReference>
<comment type="cofactor">
    <cofactor evidence="1">
        <name>Fe(2+)</name>
        <dbReference type="ChEBI" id="CHEBI:29033"/>
    </cofactor>
</comment>
<name>A0A6C0JZ10_9ZZZZ</name>
<protein>
    <recommendedName>
        <fullName evidence="6">2OGFeDO JBP1/TET oxygenase domain-containing protein</fullName>
    </recommendedName>
</protein>
<dbReference type="Pfam" id="PF12851">
    <property type="entry name" value="Tet_JBP"/>
    <property type="match status" value="1"/>
</dbReference>
<accession>A0A6C0JZ10</accession>
<keyword evidence="4" id="KW-0560">Oxidoreductase</keyword>
<keyword evidence="3" id="KW-0223">Dioxygenase</keyword>
<evidence type="ECO:0000313" key="7">
    <source>
        <dbReference type="EMBL" id="QHU11012.1"/>
    </source>
</evidence>
<dbReference type="AlphaFoldDB" id="A0A6C0JZ10"/>
<feature type="domain" description="2OGFeDO JBP1/TET oxygenase" evidence="6">
    <location>
        <begin position="150"/>
        <end position="279"/>
    </location>
</feature>
<reference evidence="7" key="1">
    <citation type="journal article" date="2020" name="Nature">
        <title>Giant virus diversity and host interactions through global metagenomics.</title>
        <authorList>
            <person name="Schulz F."/>
            <person name="Roux S."/>
            <person name="Paez-Espino D."/>
            <person name="Jungbluth S."/>
            <person name="Walsh D.A."/>
            <person name="Denef V.J."/>
            <person name="McMahon K.D."/>
            <person name="Konstantinidis K.T."/>
            <person name="Eloe-Fadrosh E.A."/>
            <person name="Kyrpides N.C."/>
            <person name="Woyke T."/>
        </authorList>
    </citation>
    <scope>NUCLEOTIDE SEQUENCE</scope>
    <source>
        <strain evidence="7">GVMAG-S-1101165-84</strain>
    </source>
</reference>